<accession>A0A850PHA6</accession>
<dbReference type="InterPro" id="IPR004360">
    <property type="entry name" value="Glyas_Fos-R_dOase_dom"/>
</dbReference>
<evidence type="ECO:0000259" key="1">
    <source>
        <dbReference type="PROSITE" id="PS51819"/>
    </source>
</evidence>
<sequence length="143" mass="15037">MAHINSSGFAHVRLTVTDIGRSKKFYDELFGWPKAIDASAQAAEPGVKDSAEQFYGGVVYQTPQGTLFGLRPVGDSAFDSTRTGLDHVSFAVSARSDLEAACEALAAAGITHGEIIDLDDAGIAILSIQDPDDINIELTAPLG</sequence>
<organism evidence="2 3">
    <name type="scientific">Mycolicibacterium hippocampi</name>
    <dbReference type="NCBI Taxonomy" id="659824"/>
    <lineage>
        <taxon>Bacteria</taxon>
        <taxon>Bacillati</taxon>
        <taxon>Actinomycetota</taxon>
        <taxon>Actinomycetes</taxon>
        <taxon>Mycobacteriales</taxon>
        <taxon>Mycobacteriaceae</taxon>
        <taxon>Mycolicibacterium</taxon>
    </lineage>
</organism>
<dbReference type="Proteomes" id="UP000570517">
    <property type="component" value="Unassembled WGS sequence"/>
</dbReference>
<feature type="domain" description="VOC" evidence="1">
    <location>
        <begin position="8"/>
        <end position="141"/>
    </location>
</feature>
<name>A0A850PHA6_9MYCO</name>
<dbReference type="InterPro" id="IPR029068">
    <property type="entry name" value="Glyas_Bleomycin-R_OHBP_Dase"/>
</dbReference>
<gene>
    <name evidence="2" type="ORF">HLY00_17</name>
</gene>
<keyword evidence="3" id="KW-1185">Reference proteome</keyword>
<protein>
    <recommendedName>
        <fullName evidence="1">VOC domain-containing protein</fullName>
    </recommendedName>
</protein>
<dbReference type="PROSITE" id="PS51819">
    <property type="entry name" value="VOC"/>
    <property type="match status" value="1"/>
</dbReference>
<evidence type="ECO:0000313" key="3">
    <source>
        <dbReference type="Proteomes" id="UP000570517"/>
    </source>
</evidence>
<comment type="caution">
    <text evidence="2">The sequence shown here is derived from an EMBL/GenBank/DDBJ whole genome shotgun (WGS) entry which is preliminary data.</text>
</comment>
<dbReference type="Gene3D" id="3.10.180.10">
    <property type="entry name" value="2,3-Dihydroxybiphenyl 1,2-Dioxygenase, domain 1"/>
    <property type="match status" value="1"/>
</dbReference>
<proteinExistence type="predicted"/>
<reference evidence="2 3" key="1">
    <citation type="submission" date="2020-05" db="EMBL/GenBank/DDBJ databases">
        <title>Draft genome sequence of Mycobacterium hippocampi DL, isolated from European seabass, Dicentrarchus labrax, reared in fish farms.</title>
        <authorList>
            <person name="Stathopoulou P."/>
            <person name="Asimakis E."/>
            <person name="Tzokas K."/>
            <person name="Batargias C."/>
            <person name="Tsiamis G."/>
        </authorList>
    </citation>
    <scope>NUCLEOTIDE SEQUENCE [LARGE SCALE GENOMIC DNA]</scope>
    <source>
        <strain evidence="2 3">DL</strain>
    </source>
</reference>
<dbReference type="EMBL" id="JABFYL010000018">
    <property type="protein sequence ID" value="NVN49718.1"/>
    <property type="molecule type" value="Genomic_DNA"/>
</dbReference>
<dbReference type="AlphaFoldDB" id="A0A850PHA6"/>
<dbReference type="Pfam" id="PF00903">
    <property type="entry name" value="Glyoxalase"/>
    <property type="match status" value="1"/>
</dbReference>
<dbReference type="RefSeq" id="WP_178358093.1">
    <property type="nucleotide sequence ID" value="NZ_JABFYL010000018.1"/>
</dbReference>
<dbReference type="InterPro" id="IPR037523">
    <property type="entry name" value="VOC_core"/>
</dbReference>
<evidence type="ECO:0000313" key="2">
    <source>
        <dbReference type="EMBL" id="NVN49718.1"/>
    </source>
</evidence>
<dbReference type="SUPFAM" id="SSF54593">
    <property type="entry name" value="Glyoxalase/Bleomycin resistance protein/Dihydroxybiphenyl dioxygenase"/>
    <property type="match status" value="1"/>
</dbReference>